<organism evidence="2 3">
    <name type="scientific">Oleoguttula mirabilis</name>
    <dbReference type="NCBI Taxonomy" id="1507867"/>
    <lineage>
        <taxon>Eukaryota</taxon>
        <taxon>Fungi</taxon>
        <taxon>Dikarya</taxon>
        <taxon>Ascomycota</taxon>
        <taxon>Pezizomycotina</taxon>
        <taxon>Dothideomycetes</taxon>
        <taxon>Dothideomycetidae</taxon>
        <taxon>Mycosphaerellales</taxon>
        <taxon>Teratosphaeriaceae</taxon>
        <taxon>Oleoguttula</taxon>
    </lineage>
</organism>
<protein>
    <recommendedName>
        <fullName evidence="4">PEBP-like protein</fullName>
    </recommendedName>
</protein>
<evidence type="ECO:0000313" key="3">
    <source>
        <dbReference type="Proteomes" id="UP001324427"/>
    </source>
</evidence>
<dbReference type="Gene3D" id="3.90.280.10">
    <property type="entry name" value="PEBP-like"/>
    <property type="match status" value="1"/>
</dbReference>
<dbReference type="CDD" id="cd00866">
    <property type="entry name" value="PEBP_euk"/>
    <property type="match status" value="1"/>
</dbReference>
<evidence type="ECO:0000313" key="2">
    <source>
        <dbReference type="EMBL" id="KAK4546599.1"/>
    </source>
</evidence>
<sequence>MARRSLIATAALLLAASVFGQTPPGTQPSTNKKLGARYNTTEVTPNILLPEALVATGPTVYLHETLNGTHMVMLVDLAIPQSSIDTTGPQAAGLEDCRTTRLHWYQPNLTQTSNGTFVSNSTPIATYGGPMPGLNDIAHTYTLYLFAQPANFELPAWDAGRTYDPISVYARMNFSVEAIAGVAGSPVAANYFRVMDPSNNATGTASNGTCPSNTTTTTSATPVVIQTGLASKMERSIKLASGVVASAAFAML</sequence>
<dbReference type="AlphaFoldDB" id="A0AAV9JMK5"/>
<keyword evidence="1" id="KW-0732">Signal</keyword>
<dbReference type="SUPFAM" id="SSF49777">
    <property type="entry name" value="PEBP-like"/>
    <property type="match status" value="1"/>
</dbReference>
<keyword evidence="3" id="KW-1185">Reference proteome</keyword>
<evidence type="ECO:0000256" key="1">
    <source>
        <dbReference type="SAM" id="SignalP"/>
    </source>
</evidence>
<accession>A0AAV9JMK5</accession>
<dbReference type="Pfam" id="PF01161">
    <property type="entry name" value="PBP"/>
    <property type="match status" value="1"/>
</dbReference>
<dbReference type="InterPro" id="IPR008914">
    <property type="entry name" value="PEBP"/>
</dbReference>
<name>A0AAV9JMK5_9PEZI</name>
<reference evidence="2 3" key="1">
    <citation type="submission" date="2021-11" db="EMBL/GenBank/DDBJ databases">
        <title>Black yeast isolated from Biological Soil Crust.</title>
        <authorList>
            <person name="Kurbessoian T."/>
        </authorList>
    </citation>
    <scope>NUCLEOTIDE SEQUENCE [LARGE SCALE GENOMIC DNA]</scope>
    <source>
        <strain evidence="2 3">CCFEE 5522</strain>
    </source>
</reference>
<dbReference type="InterPro" id="IPR035810">
    <property type="entry name" value="PEBP_euk"/>
</dbReference>
<feature type="chain" id="PRO_5043620047" description="PEBP-like protein" evidence="1">
    <location>
        <begin position="21"/>
        <end position="252"/>
    </location>
</feature>
<feature type="signal peptide" evidence="1">
    <location>
        <begin position="1"/>
        <end position="20"/>
    </location>
</feature>
<proteinExistence type="predicted"/>
<dbReference type="Proteomes" id="UP001324427">
    <property type="component" value="Unassembled WGS sequence"/>
</dbReference>
<evidence type="ECO:0008006" key="4">
    <source>
        <dbReference type="Google" id="ProtNLM"/>
    </source>
</evidence>
<comment type="caution">
    <text evidence="2">The sequence shown here is derived from an EMBL/GenBank/DDBJ whole genome shotgun (WGS) entry which is preliminary data.</text>
</comment>
<dbReference type="EMBL" id="JAVFHQ010000014">
    <property type="protein sequence ID" value="KAK4546599.1"/>
    <property type="molecule type" value="Genomic_DNA"/>
</dbReference>
<dbReference type="InterPro" id="IPR036610">
    <property type="entry name" value="PEBP-like_sf"/>
</dbReference>
<gene>
    <name evidence="2" type="ORF">LTR36_001816</name>
</gene>